<dbReference type="OrthoDB" id="756885at2"/>
<keyword evidence="2" id="KW-0732">Signal</keyword>
<keyword evidence="4" id="KW-1185">Reference proteome</keyword>
<dbReference type="EMBL" id="HE796683">
    <property type="protein sequence ID" value="CCH00135.1"/>
    <property type="molecule type" value="Genomic_DNA"/>
</dbReference>
<dbReference type="KEGG" id="fae:FAES_2126"/>
<dbReference type="STRING" id="1166018.FAES_2126"/>
<dbReference type="AlphaFoldDB" id="I0K7N2"/>
<evidence type="ECO:0000256" key="1">
    <source>
        <dbReference type="SAM" id="MobiDB-lite"/>
    </source>
</evidence>
<feature type="compositionally biased region" description="Pro residues" evidence="1">
    <location>
        <begin position="371"/>
        <end position="389"/>
    </location>
</feature>
<feature type="signal peptide" evidence="2">
    <location>
        <begin position="1"/>
        <end position="18"/>
    </location>
</feature>
<accession>I0K7N2</accession>
<feature type="region of interest" description="Disordered" evidence="1">
    <location>
        <begin position="252"/>
        <end position="389"/>
    </location>
</feature>
<evidence type="ECO:0000313" key="3">
    <source>
        <dbReference type="EMBL" id="CCH00135.1"/>
    </source>
</evidence>
<organism evidence="3 4">
    <name type="scientific">Fibrella aestuarina BUZ 2</name>
    <dbReference type="NCBI Taxonomy" id="1166018"/>
    <lineage>
        <taxon>Bacteria</taxon>
        <taxon>Pseudomonadati</taxon>
        <taxon>Bacteroidota</taxon>
        <taxon>Cytophagia</taxon>
        <taxon>Cytophagales</taxon>
        <taxon>Spirosomataceae</taxon>
        <taxon>Fibrella</taxon>
    </lineage>
</organism>
<gene>
    <name evidence="3" type="ORF">FAES_2126</name>
</gene>
<dbReference type="RefSeq" id="WP_015331234.1">
    <property type="nucleotide sequence ID" value="NC_020054.1"/>
</dbReference>
<evidence type="ECO:0000256" key="2">
    <source>
        <dbReference type="SAM" id="SignalP"/>
    </source>
</evidence>
<dbReference type="eggNOG" id="COG3170">
    <property type="taxonomic scope" value="Bacteria"/>
</dbReference>
<dbReference type="HOGENOM" id="CLU_551802_0_0_10"/>
<feature type="compositionally biased region" description="Low complexity" evidence="1">
    <location>
        <begin position="267"/>
        <end position="280"/>
    </location>
</feature>
<proteinExistence type="predicted"/>
<name>I0K7N2_9BACT</name>
<reference evidence="3 4" key="1">
    <citation type="journal article" date="2012" name="J. Bacteriol.">
        <title>Genome Sequence of Fibrella aestuarina BUZ 2T, a Filamentous Marine Bacterium.</title>
        <authorList>
            <person name="Filippini M."/>
            <person name="Qi W."/>
            <person name="Blom J."/>
            <person name="Goesmann A."/>
            <person name="Smits T.H."/>
            <person name="Bagheri H.C."/>
        </authorList>
    </citation>
    <scope>NUCLEOTIDE SEQUENCE [LARGE SCALE GENOMIC DNA]</scope>
    <source>
        <strain evidence="4">BUZ 2T</strain>
    </source>
</reference>
<protein>
    <submittedName>
        <fullName evidence="3">Uncharacterized protein</fullName>
    </submittedName>
</protein>
<feature type="compositionally biased region" description="Polar residues" evidence="1">
    <location>
        <begin position="297"/>
        <end position="315"/>
    </location>
</feature>
<sequence length="494" mass="52316">MKTLQTFILLTLATTALAQEPQTGIEKGTFGMAKATLEFLATDTKTFPKAQETTCKDCVEYGDLSAFIQKNSLKKADGLLNDIQKHSLKLNDGFAADEFSSEGAVLDSLRQYILNRVTSGAERAHRKQLASYAAYQTKMTALAGGTNPETALDEQTAALQEGSAPADDTDAASAGTGSFSWGTWAFWLSVLNLLGLGYLLVTRQQGGGGKVAMQSDRDDARIAGLQDENNRLSSTVAELANRLTMAEKKLMAMQGAQAPPNRPPADRPNVPQGNPTQAAPNPMPANQPRPAQGQGYGNQPNPSAMPMSGSSQMSAPNQPATPTPPPSNVRPTPTIPPLPGNVAGDRPASERPAVERPVSSGMPAPEMPSSQPAPQPVPAPPAMPAAPPAPKRLYARTADLGNGFSLAGLLDQPERGIVYEIELTSPSTALFRVSQSPEAQQLAMSDPYSYLSDACLYENQPGGPNSRIQTVAPGQLVLQADKWQITDKARIGFV</sequence>
<dbReference type="Proteomes" id="UP000011058">
    <property type="component" value="Chromosome"/>
</dbReference>
<feature type="chain" id="PRO_5003631125" evidence="2">
    <location>
        <begin position="19"/>
        <end position="494"/>
    </location>
</feature>
<evidence type="ECO:0000313" key="4">
    <source>
        <dbReference type="Proteomes" id="UP000011058"/>
    </source>
</evidence>
<feature type="compositionally biased region" description="Pro residues" evidence="1">
    <location>
        <begin position="319"/>
        <end position="339"/>
    </location>
</feature>